<protein>
    <recommendedName>
        <fullName evidence="3 12">Beta-glucosidase</fullName>
        <ecNumber evidence="3 12">3.2.1.21</ecNumber>
    </recommendedName>
</protein>
<evidence type="ECO:0000256" key="7">
    <source>
        <dbReference type="ARBA" id="ARBA00023295"/>
    </source>
</evidence>
<comment type="catalytic activity">
    <reaction evidence="1 12">
        <text>Hydrolysis of terminal, non-reducing beta-D-glucosyl residues with release of beta-D-glucose.</text>
        <dbReference type="EC" id="3.2.1.21"/>
    </reaction>
</comment>
<dbReference type="PDB" id="9L0Q">
    <property type="method" value="X-ray"/>
    <property type="resolution" value="2.40 A"/>
    <property type="chains" value="A/B=1-454"/>
</dbReference>
<dbReference type="GO" id="GO:0030245">
    <property type="term" value="P:cellulose catabolic process"/>
    <property type="evidence" value="ECO:0007669"/>
    <property type="project" value="UniProtKB-KW"/>
</dbReference>
<evidence type="ECO:0000256" key="1">
    <source>
        <dbReference type="ARBA" id="ARBA00000448"/>
    </source>
</evidence>
<dbReference type="GO" id="GO:0005829">
    <property type="term" value="C:cytosol"/>
    <property type="evidence" value="ECO:0007669"/>
    <property type="project" value="TreeGrafter"/>
</dbReference>
<dbReference type="InterPro" id="IPR001360">
    <property type="entry name" value="Glyco_hydro_1"/>
</dbReference>
<proteinExistence type="evidence at protein level"/>
<dbReference type="NCBIfam" id="TIGR03356">
    <property type="entry name" value="BGL"/>
    <property type="match status" value="1"/>
</dbReference>
<gene>
    <name evidence="13" type="ORF">PBV87_10350</name>
</gene>
<evidence type="ECO:0000256" key="11">
    <source>
        <dbReference type="PROSITE-ProRule" id="PRU10055"/>
    </source>
</evidence>
<dbReference type="RefSeq" id="WP_271012196.1">
    <property type="nucleotide sequence ID" value="NZ_JAQIFT010000043.1"/>
</dbReference>
<evidence type="ECO:0000313" key="13">
    <source>
        <dbReference type="EMBL" id="MDA3731879.1"/>
    </source>
</evidence>
<comment type="caution">
    <text evidence="13">The sequence shown here is derived from an EMBL/GenBank/DDBJ whole genome shotgun (WGS) entry which is preliminary data.</text>
</comment>
<dbReference type="AlphaFoldDB" id="A0AA42DMU7"/>
<organism evidence="13 14">
    <name type="scientific">Holtiella tumoricola</name>
    <dbReference type="NCBI Taxonomy" id="3018743"/>
    <lineage>
        <taxon>Bacteria</taxon>
        <taxon>Bacillati</taxon>
        <taxon>Bacillota</taxon>
        <taxon>Clostridia</taxon>
        <taxon>Lachnospirales</taxon>
        <taxon>Cellulosilyticaceae</taxon>
        <taxon>Holtiella</taxon>
    </lineage>
</organism>
<reference evidence="15" key="2">
    <citation type="journal article" date="2025" name="Food Biosci">
        <title>Rational design on the beta-glucosidase Ks5A7 reveals a hidden site for improved enzymatic performance.</title>
        <authorList>
            <person name="Yang N."/>
            <person name="Liu A."/>
            <person name="Lu H."/>
            <person name="Yang X."/>
            <person name="Wu X."/>
            <person name="Cao L."/>
            <person name="Jiang S."/>
            <person name="Xie W."/>
        </authorList>
    </citation>
    <scope>X-RAY CRYSTALLOGRAPHY (2.40 ANGSTROMS)</scope>
</reference>
<evidence type="ECO:0000256" key="12">
    <source>
        <dbReference type="RuleBase" id="RU361175"/>
    </source>
</evidence>
<dbReference type="Pfam" id="PF00232">
    <property type="entry name" value="Glyco_hydro_1"/>
    <property type="match status" value="1"/>
</dbReference>
<dbReference type="PANTHER" id="PTHR10353">
    <property type="entry name" value="GLYCOSYL HYDROLASE"/>
    <property type="match status" value="1"/>
</dbReference>
<feature type="binding site" evidence="10">
    <location>
        <begin position="413"/>
        <end position="414"/>
    </location>
    <ligand>
        <name>substrate</name>
    </ligand>
</feature>
<dbReference type="EC" id="3.2.1.21" evidence="3 12"/>
<evidence type="ECO:0000256" key="8">
    <source>
        <dbReference type="ARBA" id="ARBA00023326"/>
    </source>
</evidence>
<keyword evidence="7 12" id="KW-0326">Glycosidase</keyword>
<keyword evidence="4 12" id="KW-0378">Hydrolase</keyword>
<dbReference type="PROSITE" id="PS00572">
    <property type="entry name" value="GLYCOSYL_HYDROL_F1_1"/>
    <property type="match status" value="1"/>
</dbReference>
<comment type="similarity">
    <text evidence="2 12">Belongs to the glycosyl hydrolase 1 family.</text>
</comment>
<dbReference type="SUPFAM" id="SSF51445">
    <property type="entry name" value="(Trans)glycosidases"/>
    <property type="match status" value="1"/>
</dbReference>
<evidence type="ECO:0000313" key="14">
    <source>
        <dbReference type="Proteomes" id="UP001169242"/>
    </source>
</evidence>
<feature type="binding site" evidence="10">
    <location>
        <position position="162"/>
    </location>
    <ligand>
        <name>substrate</name>
    </ligand>
</feature>
<dbReference type="Gene3D" id="3.20.20.80">
    <property type="entry name" value="Glycosidases"/>
    <property type="match status" value="1"/>
</dbReference>
<dbReference type="PRINTS" id="PR00131">
    <property type="entry name" value="GLHYDRLASE1"/>
</dbReference>
<evidence type="ECO:0007829" key="15">
    <source>
        <dbReference type="PDB" id="9L0Q"/>
    </source>
</evidence>
<accession>A0AA42DMU7</accession>
<evidence type="ECO:0000256" key="3">
    <source>
        <dbReference type="ARBA" id="ARBA00012744"/>
    </source>
</evidence>
<evidence type="ECO:0000256" key="9">
    <source>
        <dbReference type="PIRSR" id="PIRSR617736-1"/>
    </source>
</evidence>
<feature type="binding site" evidence="10">
    <location>
        <position position="118"/>
    </location>
    <ligand>
        <name>substrate</name>
    </ligand>
</feature>
<dbReference type="InterPro" id="IPR033132">
    <property type="entry name" value="GH_1_N_CS"/>
</dbReference>
<evidence type="ECO:0000256" key="5">
    <source>
        <dbReference type="ARBA" id="ARBA00023001"/>
    </source>
</evidence>
<feature type="binding site" evidence="10">
    <location>
        <position position="17"/>
    </location>
    <ligand>
        <name>substrate</name>
    </ligand>
</feature>
<keyword evidence="15" id="KW-0002">3D-structure</keyword>
<dbReference type="InterPro" id="IPR017853">
    <property type="entry name" value="GH"/>
</dbReference>
<keyword evidence="8" id="KW-0624">Polysaccharide degradation</keyword>
<name>A0AA42DMU7_9FIRM</name>
<feature type="active site" description="Nucleophile" evidence="9 11">
    <location>
        <position position="359"/>
    </location>
</feature>
<dbReference type="Proteomes" id="UP001169242">
    <property type="component" value="Unassembled WGS sequence"/>
</dbReference>
<dbReference type="PROSITE" id="PS00653">
    <property type="entry name" value="GLYCOSYL_HYDROL_F1_2"/>
    <property type="match status" value="1"/>
</dbReference>
<dbReference type="PANTHER" id="PTHR10353:SF36">
    <property type="entry name" value="LP05116P"/>
    <property type="match status" value="1"/>
</dbReference>
<dbReference type="EMBL" id="JAQIFT010000043">
    <property type="protein sequence ID" value="MDA3731879.1"/>
    <property type="molecule type" value="Genomic_DNA"/>
</dbReference>
<feature type="binding site" evidence="10">
    <location>
        <position position="304"/>
    </location>
    <ligand>
        <name>substrate</name>
    </ligand>
</feature>
<keyword evidence="14" id="KW-1185">Reference proteome</keyword>
<evidence type="ECO:0000256" key="10">
    <source>
        <dbReference type="PIRSR" id="PIRSR617736-2"/>
    </source>
</evidence>
<sequence length="454" mass="52491">MSFNKDFVWGVATSSYQIEGAAYEDGKGLSIWDVYCTQPGRVYEGHNGDVACDHYHRYKEDVKMMKEMGIKAYRFSVSWPRVLPNGIGEVNELGLAFYDNLVDELIEAGIEPYVTLFHWDLPYELHKKGGWMNPDSPMWFAEYTKVIVERLSDRVKYFMTFNEPQCFVGLGYSQGLHAPGLKQSIRDTLEMAHHILLAHGHSVKTIREYAKGEVKVGFAPTASMNYPASDSKEDIEAAKRSLFEMPREIREEWAWNITWWNDPIFFGHYPEDGLELFKDYLPEIKEGDMEIISQPLDFLGQNVYNGREIKAGENGEIIYLTREAGSPKTALNWPITPKSLYWGPKFLYERYKKPIYITENGLSCHDVVSLDGKVHDPNRIDFLQRYLREFKRAGEDGVEVAGYFQWSLMDNFEWHSGYGERFGIVYVDYATGERIIKDSGYWYKSVIEANGKNL</sequence>
<dbReference type="InterPro" id="IPR017736">
    <property type="entry name" value="Glyco_hydro_1_beta-glucosidase"/>
</dbReference>
<keyword evidence="6" id="KW-0119">Carbohydrate metabolism</keyword>
<evidence type="ECO:0000256" key="6">
    <source>
        <dbReference type="ARBA" id="ARBA00023277"/>
    </source>
</evidence>
<dbReference type="GO" id="GO:0008422">
    <property type="term" value="F:beta-glucosidase activity"/>
    <property type="evidence" value="ECO:0007669"/>
    <property type="project" value="UniProtKB-EC"/>
</dbReference>
<keyword evidence="5" id="KW-0136">Cellulose degradation</keyword>
<dbReference type="FunFam" id="3.20.20.80:FF:000004">
    <property type="entry name" value="Beta-glucosidase 6-phospho-beta-glucosidase"/>
    <property type="match status" value="1"/>
</dbReference>
<dbReference type="InterPro" id="IPR018120">
    <property type="entry name" value="Glyco_hydro_1_AS"/>
</dbReference>
<evidence type="ECO:0000256" key="2">
    <source>
        <dbReference type="ARBA" id="ARBA00010838"/>
    </source>
</evidence>
<reference evidence="13" key="1">
    <citation type="journal article" date="2023" name="Int. J. Syst. Evol. Microbiol.">
        <title>&lt;i&gt;Holtiella tumoricola&lt;/i&gt; gen. nov. sp. nov., isolated from a human clinical sample.</title>
        <authorList>
            <person name="Allen-Vercoe E."/>
            <person name="Daigneault M.C."/>
            <person name="Vancuren S.J."/>
            <person name="Cochrane K."/>
            <person name="O'Neal L.L."/>
            <person name="Sankaranarayanan K."/>
            <person name="Lawson P.A."/>
        </authorList>
    </citation>
    <scope>NUCLEOTIDE SEQUENCE</scope>
    <source>
        <strain evidence="13">CC70A</strain>
    </source>
</reference>
<feature type="binding site" evidence="10">
    <location>
        <position position="406"/>
    </location>
    <ligand>
        <name>substrate</name>
    </ligand>
</feature>
<evidence type="ECO:0000256" key="4">
    <source>
        <dbReference type="ARBA" id="ARBA00022801"/>
    </source>
</evidence>
<feature type="active site" description="Proton donor" evidence="9">
    <location>
        <position position="163"/>
    </location>
</feature>